<organism evidence="5 6">
    <name type="scientific">Nocardioides islandensis</name>
    <dbReference type="NCBI Taxonomy" id="433663"/>
    <lineage>
        <taxon>Bacteria</taxon>
        <taxon>Bacillati</taxon>
        <taxon>Actinomycetota</taxon>
        <taxon>Actinomycetes</taxon>
        <taxon>Propionibacteriales</taxon>
        <taxon>Nocardioidaceae</taxon>
        <taxon>Nocardioides</taxon>
    </lineage>
</organism>
<dbReference type="SUPFAM" id="SSF53474">
    <property type="entry name" value="alpha/beta-Hydrolases"/>
    <property type="match status" value="1"/>
</dbReference>
<dbReference type="InterPro" id="IPR013595">
    <property type="entry name" value="Pept_S33_TAP-like_C"/>
</dbReference>
<keyword evidence="3 5" id="KW-0378">Hydrolase</keyword>
<keyword evidence="2" id="KW-0732">Signal</keyword>
<dbReference type="PANTHER" id="PTHR43248:SF29">
    <property type="entry name" value="TRIPEPTIDYL AMINOPEPTIDASE"/>
    <property type="match status" value="1"/>
</dbReference>
<comment type="similarity">
    <text evidence="1">Belongs to the peptidase S33 family.</text>
</comment>
<sequence>MRRPVVLLVVLVLVLAGAGAAAFYLTRSSTPDYDPVAIAPRPGTPPAGQPPDPALATYYSQKLDWQACGEDDCTTLTVPLDYADPGGETIGIHVVRRPADDEGHRVGSLLVNPGGPGSAGSAMAISASSYLGPSLLRYYDVVGFDPRGTGQSDPVDCLSDSDLDAYLAADPEPDTPTEEKAYVREARSMGRGCAALSGALAAHISTEEAARDMDVLRAALGDAVTSYLGYSYGTELGATYATLFPDRVARVVLDGAVDPTLDVEQAALTQAHGFETALRAYVQNCLDVTDSCFLGDSLDAGLQRIRDLLDQVDAKPLTTSSGRPLTLGLAITGIITPLYDRGTWIVLSQALRSAFDGDGSTLLLLADAYSRRQSDGTFASNLLEAFPAISCLDDPEGVRPAKVPSLVPAFEKAAPTFGESFAWGLIGCRGWPPARDVPRERLVIDAEGAPPIVVIGTTRDPATPIEEAEALASQLVTGVLVTRDGDGHTAYHSGNDCIDAAVESYLVEGRVPESGLAC</sequence>
<dbReference type="RefSeq" id="WP_194705520.1">
    <property type="nucleotide sequence ID" value="NZ_JADKPN010000001.1"/>
</dbReference>
<proteinExistence type="inferred from homology"/>
<dbReference type="Pfam" id="PF08386">
    <property type="entry name" value="Abhydrolase_4"/>
    <property type="match status" value="1"/>
</dbReference>
<evidence type="ECO:0000256" key="1">
    <source>
        <dbReference type="ARBA" id="ARBA00010088"/>
    </source>
</evidence>
<evidence type="ECO:0000313" key="6">
    <source>
        <dbReference type="Proteomes" id="UP000640489"/>
    </source>
</evidence>
<dbReference type="Proteomes" id="UP000640489">
    <property type="component" value="Unassembled WGS sequence"/>
</dbReference>
<evidence type="ECO:0000256" key="2">
    <source>
        <dbReference type="ARBA" id="ARBA00022729"/>
    </source>
</evidence>
<comment type="caution">
    <text evidence="5">The sequence shown here is derived from an EMBL/GenBank/DDBJ whole genome shotgun (WGS) entry which is preliminary data.</text>
</comment>
<accession>A0A930YBS4</accession>
<reference evidence="5" key="1">
    <citation type="submission" date="2020-11" db="EMBL/GenBank/DDBJ databases">
        <title>Nocardioides sp. nov., isolated from Soil of Cynanchum wilfordii Hemsley rhizosphere.</title>
        <authorList>
            <person name="Lee J.-S."/>
            <person name="Suh M.K."/>
            <person name="Kim J.-S."/>
        </authorList>
    </citation>
    <scope>NUCLEOTIDE SEQUENCE</scope>
    <source>
        <strain evidence="5">KCTC 19275</strain>
    </source>
</reference>
<dbReference type="InterPro" id="IPR029058">
    <property type="entry name" value="AB_hydrolase_fold"/>
</dbReference>
<dbReference type="InterPro" id="IPR051601">
    <property type="entry name" value="Serine_prot/Carboxylest_S33"/>
</dbReference>
<dbReference type="GO" id="GO:0016787">
    <property type="term" value="F:hydrolase activity"/>
    <property type="evidence" value="ECO:0007669"/>
    <property type="project" value="UniProtKB-KW"/>
</dbReference>
<feature type="domain" description="Peptidase S33 tripeptidyl aminopeptidase-like C-terminal" evidence="4">
    <location>
        <begin position="415"/>
        <end position="518"/>
    </location>
</feature>
<dbReference type="PANTHER" id="PTHR43248">
    <property type="entry name" value="2-SUCCINYL-6-HYDROXY-2,4-CYCLOHEXADIENE-1-CARBOXYLATE SYNTHASE"/>
    <property type="match status" value="1"/>
</dbReference>
<evidence type="ECO:0000313" key="5">
    <source>
        <dbReference type="EMBL" id="MBF4762401.1"/>
    </source>
</evidence>
<protein>
    <submittedName>
        <fullName evidence="5">Alpha/beta fold hydrolase</fullName>
    </submittedName>
</protein>
<dbReference type="EMBL" id="JADKPN010000001">
    <property type="protein sequence ID" value="MBF4762401.1"/>
    <property type="molecule type" value="Genomic_DNA"/>
</dbReference>
<dbReference type="Gene3D" id="3.40.50.1820">
    <property type="entry name" value="alpha/beta hydrolase"/>
    <property type="match status" value="1"/>
</dbReference>
<keyword evidence="6" id="KW-1185">Reference proteome</keyword>
<dbReference type="AlphaFoldDB" id="A0A930YBS4"/>
<evidence type="ECO:0000256" key="3">
    <source>
        <dbReference type="ARBA" id="ARBA00022801"/>
    </source>
</evidence>
<evidence type="ECO:0000259" key="4">
    <source>
        <dbReference type="Pfam" id="PF08386"/>
    </source>
</evidence>
<name>A0A930YBS4_9ACTN</name>
<gene>
    <name evidence="5" type="ORF">ISU07_04630</name>
</gene>